<feature type="transmembrane region" description="Helical" evidence="7">
    <location>
        <begin position="167"/>
        <end position="188"/>
    </location>
</feature>
<gene>
    <name evidence="10" type="ORF">B5F15_05080</name>
    <name evidence="9" type="ORF">B5F17_00980</name>
</gene>
<dbReference type="Gene3D" id="1.20.81.30">
    <property type="entry name" value="Type II secretion system (T2SS), domain F"/>
    <property type="match status" value="2"/>
</dbReference>
<evidence type="ECO:0000256" key="3">
    <source>
        <dbReference type="ARBA" id="ARBA00022475"/>
    </source>
</evidence>
<reference evidence="11 12" key="1">
    <citation type="submission" date="2017-04" db="EMBL/GenBank/DDBJ databases">
        <title>Function of individual gut microbiota members based on whole genome sequencing of pure cultures obtained from chicken caecum.</title>
        <authorList>
            <person name="Medvecky M."/>
            <person name="Cejkova D."/>
            <person name="Polansky O."/>
            <person name="Karasova D."/>
            <person name="Kubasova T."/>
            <person name="Cizek A."/>
            <person name="Rychlik I."/>
        </authorList>
    </citation>
    <scope>NUCLEOTIDE SEQUENCE [LARGE SCALE GENOMIC DNA]</scope>
    <source>
        <strain evidence="11">An179</strain>
        <strain evidence="12">An180</strain>
    </source>
</reference>
<evidence type="ECO:0000256" key="2">
    <source>
        <dbReference type="ARBA" id="ARBA00005745"/>
    </source>
</evidence>
<evidence type="ECO:0000256" key="5">
    <source>
        <dbReference type="ARBA" id="ARBA00022989"/>
    </source>
</evidence>
<dbReference type="RefSeq" id="WP_016148201.1">
    <property type="nucleotide sequence ID" value="NZ_CABKSA010000002.1"/>
</dbReference>
<evidence type="ECO:0000256" key="6">
    <source>
        <dbReference type="ARBA" id="ARBA00023136"/>
    </source>
</evidence>
<comment type="subcellular location">
    <subcellularLocation>
        <location evidence="1">Cell membrane</location>
        <topology evidence="1">Multi-pass membrane protein</topology>
    </subcellularLocation>
</comment>
<comment type="caution">
    <text evidence="10">The sequence shown here is derived from an EMBL/GenBank/DDBJ whole genome shotgun (WGS) entry which is preliminary data.</text>
</comment>
<keyword evidence="5 7" id="KW-1133">Transmembrane helix</keyword>
<evidence type="ECO:0000313" key="12">
    <source>
        <dbReference type="Proteomes" id="UP000195897"/>
    </source>
</evidence>
<dbReference type="InterPro" id="IPR018076">
    <property type="entry name" value="T2SS_GspF_dom"/>
</dbReference>
<organism evidence="10 11">
    <name type="scientific">Butyricicoccus pullicaecorum</name>
    <dbReference type="NCBI Taxonomy" id="501571"/>
    <lineage>
        <taxon>Bacteria</taxon>
        <taxon>Bacillati</taxon>
        <taxon>Bacillota</taxon>
        <taxon>Clostridia</taxon>
        <taxon>Eubacteriales</taxon>
        <taxon>Butyricicoccaceae</taxon>
        <taxon>Butyricicoccus</taxon>
    </lineage>
</organism>
<evidence type="ECO:0000256" key="1">
    <source>
        <dbReference type="ARBA" id="ARBA00004651"/>
    </source>
</evidence>
<keyword evidence="6 7" id="KW-0472">Membrane</keyword>
<dbReference type="EMBL" id="NFKL01000006">
    <property type="protein sequence ID" value="OUP59426.1"/>
    <property type="molecule type" value="Genomic_DNA"/>
</dbReference>
<feature type="domain" description="Type II secretion system protein GspF" evidence="8">
    <location>
        <begin position="217"/>
        <end position="340"/>
    </location>
</feature>
<dbReference type="Pfam" id="PF00482">
    <property type="entry name" value="T2SSF"/>
    <property type="match status" value="2"/>
</dbReference>
<comment type="similarity">
    <text evidence="2">Belongs to the GSP F family.</text>
</comment>
<dbReference type="PANTHER" id="PTHR30012">
    <property type="entry name" value="GENERAL SECRETION PATHWAY PROTEIN"/>
    <property type="match status" value="1"/>
</dbReference>
<evidence type="ECO:0000313" key="11">
    <source>
        <dbReference type="Proteomes" id="UP000195326"/>
    </source>
</evidence>
<dbReference type="InterPro" id="IPR003004">
    <property type="entry name" value="GspF/PilC"/>
</dbReference>
<dbReference type="PRINTS" id="PR00812">
    <property type="entry name" value="BCTERIALGSPF"/>
</dbReference>
<feature type="domain" description="Type II secretion system protein GspF" evidence="8">
    <location>
        <begin position="15"/>
        <end position="137"/>
    </location>
</feature>
<evidence type="ECO:0000313" key="10">
    <source>
        <dbReference type="EMBL" id="OUP59426.1"/>
    </source>
</evidence>
<dbReference type="Proteomes" id="UP000195897">
    <property type="component" value="Unassembled WGS sequence"/>
</dbReference>
<sequence length="349" mass="37258">MSKQSKIPAAELAIFCQELYQLVQSGLPIADGLNMLLEDETDRRTKAWLAPLCAHAEEGMPLAQAMRQTEAFPDYMTDMVALAEQTGRLQDVLPALSAHYTRQDRMIDDVRRAFAVPIALFCVMLAVVFLLITQVLPVFSRVFAQIGVQMSPMAARLMHIGQVLSGAGLGIAIVLGVVVVLALIVLLVPVLRARVTGFVRFHLGGRGVFGQIAAARFASAMAMAAASGLMMDEAAELAGKLCGGAKQIDEKTALCVQKIADGGSTAQALSESGLFSARDGRLLALSERTGSMAETLEQVAERMQEDTLRRIDGYIGAIEPTIVILTALLAGVILLSVMLPLMSVMSTIG</sequence>
<dbReference type="EMBL" id="NFKK01000001">
    <property type="protein sequence ID" value="OUP54505.1"/>
    <property type="molecule type" value="Genomic_DNA"/>
</dbReference>
<accession>A0A1Y4LS21</accession>
<dbReference type="STRING" id="501571.GCA_900143195_02896"/>
<feature type="transmembrane region" description="Helical" evidence="7">
    <location>
        <begin position="113"/>
        <end position="132"/>
    </location>
</feature>
<evidence type="ECO:0000259" key="8">
    <source>
        <dbReference type="Pfam" id="PF00482"/>
    </source>
</evidence>
<reference evidence="10" key="2">
    <citation type="journal article" date="2018" name="BMC Genomics">
        <title>Whole genome sequencing and function prediction of 133 gut anaerobes isolated from chicken caecum in pure cultures.</title>
        <authorList>
            <person name="Medvecky M."/>
            <person name="Cejkova D."/>
            <person name="Polansky O."/>
            <person name="Karasova D."/>
            <person name="Kubasova T."/>
            <person name="Cizek A."/>
            <person name="Rychlik I."/>
        </authorList>
    </citation>
    <scope>NUCLEOTIDE SEQUENCE</scope>
    <source>
        <strain evidence="10">An179</strain>
        <strain evidence="9">An180</strain>
    </source>
</reference>
<dbReference type="PANTHER" id="PTHR30012:SF0">
    <property type="entry name" value="TYPE II SECRETION SYSTEM PROTEIN F-RELATED"/>
    <property type="match status" value="1"/>
</dbReference>
<dbReference type="InterPro" id="IPR042094">
    <property type="entry name" value="T2SS_GspF_sf"/>
</dbReference>
<feature type="transmembrane region" description="Helical" evidence="7">
    <location>
        <begin position="313"/>
        <end position="339"/>
    </location>
</feature>
<keyword evidence="4 7" id="KW-0812">Transmembrane</keyword>
<name>A0A1Y4LS21_9FIRM</name>
<dbReference type="Proteomes" id="UP000195326">
    <property type="component" value="Unassembled WGS sequence"/>
</dbReference>
<dbReference type="AlphaFoldDB" id="A0A1Y4LS21"/>
<evidence type="ECO:0000256" key="4">
    <source>
        <dbReference type="ARBA" id="ARBA00022692"/>
    </source>
</evidence>
<evidence type="ECO:0000313" key="9">
    <source>
        <dbReference type="EMBL" id="OUP54505.1"/>
    </source>
</evidence>
<evidence type="ECO:0000256" key="7">
    <source>
        <dbReference type="SAM" id="Phobius"/>
    </source>
</evidence>
<protein>
    <recommendedName>
        <fullName evidence="8">Type II secretion system protein GspF domain-containing protein</fullName>
    </recommendedName>
</protein>
<dbReference type="GO" id="GO:0005886">
    <property type="term" value="C:plasma membrane"/>
    <property type="evidence" value="ECO:0007669"/>
    <property type="project" value="UniProtKB-SubCell"/>
</dbReference>
<proteinExistence type="inferred from homology"/>
<keyword evidence="3" id="KW-1003">Cell membrane</keyword>